<dbReference type="AlphaFoldDB" id="A0A7W5ZRE0"/>
<gene>
    <name evidence="1" type="ORF">FHS57_006299</name>
</gene>
<dbReference type="Proteomes" id="UP000541352">
    <property type="component" value="Unassembled WGS sequence"/>
</dbReference>
<keyword evidence="2" id="KW-1185">Reference proteome</keyword>
<dbReference type="EMBL" id="JACIBY010000031">
    <property type="protein sequence ID" value="MBB3842268.1"/>
    <property type="molecule type" value="Genomic_DNA"/>
</dbReference>
<reference evidence="1 2" key="1">
    <citation type="submission" date="2020-08" db="EMBL/GenBank/DDBJ databases">
        <title>Genomic Encyclopedia of Type Strains, Phase IV (KMG-IV): sequencing the most valuable type-strain genomes for metagenomic binning, comparative biology and taxonomic classification.</title>
        <authorList>
            <person name="Goeker M."/>
        </authorList>
    </citation>
    <scope>NUCLEOTIDE SEQUENCE [LARGE SCALE GENOMIC DNA]</scope>
    <source>
        <strain evidence="1 2">DSM 17976</strain>
    </source>
</reference>
<evidence type="ECO:0000313" key="1">
    <source>
        <dbReference type="EMBL" id="MBB3842268.1"/>
    </source>
</evidence>
<accession>A0A7W5ZRE0</accession>
<comment type="caution">
    <text evidence="1">The sequence shown here is derived from an EMBL/GenBank/DDBJ whole genome shotgun (WGS) entry which is preliminary data.</text>
</comment>
<organism evidence="1 2">
    <name type="scientific">Runella defluvii</name>
    <dbReference type="NCBI Taxonomy" id="370973"/>
    <lineage>
        <taxon>Bacteria</taxon>
        <taxon>Pseudomonadati</taxon>
        <taxon>Bacteroidota</taxon>
        <taxon>Cytophagia</taxon>
        <taxon>Cytophagales</taxon>
        <taxon>Spirosomataceae</taxon>
        <taxon>Runella</taxon>
    </lineage>
</organism>
<proteinExistence type="predicted"/>
<name>A0A7W5ZRE0_9BACT</name>
<evidence type="ECO:0000313" key="2">
    <source>
        <dbReference type="Proteomes" id="UP000541352"/>
    </source>
</evidence>
<sequence length="64" mass="7964">MAVFIYRFTFKFLKLILYSPDGLVKLFQDKTWVYLEANIRQCYLFSLLVLVYELIFTPRWRRYL</sequence>
<protein>
    <submittedName>
        <fullName evidence="1">Uncharacterized protein</fullName>
    </submittedName>
</protein>